<evidence type="ECO:0000313" key="10">
    <source>
        <dbReference type="Proteomes" id="UP000730618"/>
    </source>
</evidence>
<evidence type="ECO:0000256" key="4">
    <source>
        <dbReference type="ARBA" id="ARBA00022692"/>
    </source>
</evidence>
<keyword evidence="6 8" id="KW-0472">Membrane</keyword>
<keyword evidence="10" id="KW-1185">Reference proteome</keyword>
<organism evidence="9 10">
    <name type="scientific">Paenibacillus allorhizosphaerae</name>
    <dbReference type="NCBI Taxonomy" id="2849866"/>
    <lineage>
        <taxon>Bacteria</taxon>
        <taxon>Bacillati</taxon>
        <taxon>Bacillota</taxon>
        <taxon>Bacilli</taxon>
        <taxon>Bacillales</taxon>
        <taxon>Paenibacillaceae</taxon>
        <taxon>Paenibacillus</taxon>
    </lineage>
</organism>
<evidence type="ECO:0000256" key="7">
    <source>
        <dbReference type="RuleBase" id="RU003942"/>
    </source>
</evidence>
<proteinExistence type="inferred from homology"/>
<dbReference type="InterPro" id="IPR000390">
    <property type="entry name" value="Small_drug/metabolite_transptr"/>
</dbReference>
<keyword evidence="2" id="KW-0813">Transport</keyword>
<dbReference type="PANTHER" id="PTHR30561:SF0">
    <property type="entry name" value="GUANIDINIUM EXPORTER"/>
    <property type="match status" value="1"/>
</dbReference>
<dbReference type="InterPro" id="IPR045324">
    <property type="entry name" value="Small_multidrug_res"/>
</dbReference>
<reference evidence="9 10" key="1">
    <citation type="submission" date="2021-06" db="EMBL/GenBank/DDBJ databases">
        <authorList>
            <person name="Criscuolo A."/>
        </authorList>
    </citation>
    <scope>NUCLEOTIDE SEQUENCE [LARGE SCALE GENOMIC DNA]</scope>
    <source>
        <strain evidence="10">CIP 111802</strain>
    </source>
</reference>
<evidence type="ECO:0000313" key="9">
    <source>
        <dbReference type="EMBL" id="CAG7648559.1"/>
    </source>
</evidence>
<feature type="transmembrane region" description="Helical" evidence="8">
    <location>
        <begin position="62"/>
        <end position="82"/>
    </location>
</feature>
<evidence type="ECO:0000256" key="5">
    <source>
        <dbReference type="ARBA" id="ARBA00022989"/>
    </source>
</evidence>
<comment type="caution">
    <text evidence="9">The sequence shown here is derived from an EMBL/GenBank/DDBJ whole genome shotgun (WGS) entry which is preliminary data.</text>
</comment>
<feature type="transmembrane region" description="Helical" evidence="8">
    <location>
        <begin position="31"/>
        <end position="50"/>
    </location>
</feature>
<dbReference type="PANTHER" id="PTHR30561">
    <property type="entry name" value="SMR FAMILY PROTON-DEPENDENT DRUG EFFLUX TRANSPORTER SUGE"/>
    <property type="match status" value="1"/>
</dbReference>
<protein>
    <submittedName>
        <fullName evidence="9">Guanidinium efflux system subunit GdnD</fullName>
    </submittedName>
</protein>
<evidence type="ECO:0000256" key="6">
    <source>
        <dbReference type="ARBA" id="ARBA00023136"/>
    </source>
</evidence>
<dbReference type="Pfam" id="PF00893">
    <property type="entry name" value="Multi_Drug_Res"/>
    <property type="match status" value="1"/>
</dbReference>
<accession>A0ABM8VLK4</accession>
<keyword evidence="3" id="KW-1003">Cell membrane</keyword>
<evidence type="ECO:0000256" key="1">
    <source>
        <dbReference type="ARBA" id="ARBA00004651"/>
    </source>
</evidence>
<name>A0ABM8VLK4_9BACL</name>
<evidence type="ECO:0000256" key="2">
    <source>
        <dbReference type="ARBA" id="ARBA00022448"/>
    </source>
</evidence>
<comment type="subcellular location">
    <subcellularLocation>
        <location evidence="1 7">Cell membrane</location>
        <topology evidence="1 7">Multi-pass membrane protein</topology>
    </subcellularLocation>
</comment>
<evidence type="ECO:0000256" key="3">
    <source>
        <dbReference type="ARBA" id="ARBA00022475"/>
    </source>
</evidence>
<dbReference type="EMBL" id="CAJVCE010000012">
    <property type="protein sequence ID" value="CAG7648559.1"/>
    <property type="molecule type" value="Genomic_DNA"/>
</dbReference>
<dbReference type="Proteomes" id="UP000730618">
    <property type="component" value="Unassembled WGS sequence"/>
</dbReference>
<keyword evidence="5 8" id="KW-1133">Transmembrane helix</keyword>
<evidence type="ECO:0000256" key="8">
    <source>
        <dbReference type="SAM" id="Phobius"/>
    </source>
</evidence>
<gene>
    <name evidence="9" type="primary">gdnD_1</name>
    <name evidence="9" type="ORF">PAECIP111802_04247</name>
</gene>
<comment type="similarity">
    <text evidence="7">Belongs to the drug/metabolite transporter (DMT) superfamily. Small multidrug resistance (SMR) (TC 2.A.7.1) family.</text>
</comment>
<keyword evidence="4 7" id="KW-0812">Transmembrane</keyword>
<sequence>MKMAWVALIAAGLCEMLGVVAIKRVTTYRHWTSYLFLVIAFGLSFSLLTFAMSEISMGTAYAIWTGIGTVSSALLGMIAFGEPRERKRIAYIGLIIASTVGLKWIS</sequence>